<dbReference type="AlphaFoldDB" id="X1A0W5"/>
<organism evidence="1">
    <name type="scientific">marine sediment metagenome</name>
    <dbReference type="NCBI Taxonomy" id="412755"/>
    <lineage>
        <taxon>unclassified sequences</taxon>
        <taxon>metagenomes</taxon>
        <taxon>ecological metagenomes</taxon>
    </lineage>
</organism>
<proteinExistence type="predicted"/>
<gene>
    <name evidence="1" type="ORF">S01H4_32775</name>
</gene>
<reference evidence="1" key="1">
    <citation type="journal article" date="2014" name="Front. Microbiol.">
        <title>High frequency of phylogenetically diverse reductive dehalogenase-homologous genes in deep subseafloor sedimentary metagenomes.</title>
        <authorList>
            <person name="Kawai M."/>
            <person name="Futagami T."/>
            <person name="Toyoda A."/>
            <person name="Takaki Y."/>
            <person name="Nishi S."/>
            <person name="Hori S."/>
            <person name="Arai W."/>
            <person name="Tsubouchi T."/>
            <person name="Morono Y."/>
            <person name="Uchiyama I."/>
            <person name="Ito T."/>
            <person name="Fujiyama A."/>
            <person name="Inagaki F."/>
            <person name="Takami H."/>
        </authorList>
    </citation>
    <scope>NUCLEOTIDE SEQUENCE</scope>
    <source>
        <strain evidence="1">Expedition CK06-06</strain>
    </source>
</reference>
<dbReference type="EMBL" id="BART01017177">
    <property type="protein sequence ID" value="GAG75414.1"/>
    <property type="molecule type" value="Genomic_DNA"/>
</dbReference>
<comment type="caution">
    <text evidence="1">The sequence shown here is derived from an EMBL/GenBank/DDBJ whole genome shotgun (WGS) entry which is preliminary data.</text>
</comment>
<evidence type="ECO:0000313" key="1">
    <source>
        <dbReference type="EMBL" id="GAG75414.1"/>
    </source>
</evidence>
<accession>X1A0W5</accession>
<sequence length="56" mass="6740">MVESEQYTTTIKIIALEKTCKDCIFFMQVKDKGYCRKEYSERKVNEPTCYNPLFFQ</sequence>
<name>X1A0W5_9ZZZZ</name>
<protein>
    <submittedName>
        <fullName evidence="1">Uncharacterized protein</fullName>
    </submittedName>
</protein>